<dbReference type="AlphaFoldDB" id="A0A1A8LG74"/>
<reference evidence="1" key="1">
    <citation type="submission" date="2016-05" db="EMBL/GenBank/DDBJ databases">
        <authorList>
            <person name="Lavstsen T."/>
            <person name="Jespersen J.S."/>
        </authorList>
    </citation>
    <scope>NUCLEOTIDE SEQUENCE</scope>
    <source>
        <tissue evidence="1">Brain</tissue>
    </source>
</reference>
<proteinExistence type="predicted"/>
<gene>
    <name evidence="1" type="primary">MYOCD</name>
</gene>
<evidence type="ECO:0000313" key="1">
    <source>
        <dbReference type="EMBL" id="SBR43597.1"/>
    </source>
</evidence>
<protein>
    <submittedName>
        <fullName evidence="1">Myocardin</fullName>
    </submittedName>
</protein>
<accession>A0A1A8LG74</accession>
<sequence length="45" mass="4858">MVAMPTLNAPSVFYQPDLKTSVTSDHIPAGSAIVLVATNKKMKRQ</sequence>
<name>A0A1A8LG74_9TELE</name>
<organism evidence="1">
    <name type="scientific">Nothobranchius pienaari</name>
    <dbReference type="NCBI Taxonomy" id="704102"/>
    <lineage>
        <taxon>Eukaryota</taxon>
        <taxon>Metazoa</taxon>
        <taxon>Chordata</taxon>
        <taxon>Craniata</taxon>
        <taxon>Vertebrata</taxon>
        <taxon>Euteleostomi</taxon>
        <taxon>Actinopterygii</taxon>
        <taxon>Neopterygii</taxon>
        <taxon>Teleostei</taxon>
        <taxon>Neoteleostei</taxon>
        <taxon>Acanthomorphata</taxon>
        <taxon>Ovalentaria</taxon>
        <taxon>Atherinomorphae</taxon>
        <taxon>Cyprinodontiformes</taxon>
        <taxon>Nothobranchiidae</taxon>
        <taxon>Nothobranchius</taxon>
    </lineage>
</organism>
<reference evidence="1" key="2">
    <citation type="submission" date="2016-06" db="EMBL/GenBank/DDBJ databases">
        <title>The genome of a short-lived fish provides insights into sex chromosome evolution and the genetic control of aging.</title>
        <authorList>
            <person name="Reichwald K."/>
            <person name="Felder M."/>
            <person name="Petzold A."/>
            <person name="Koch P."/>
            <person name="Groth M."/>
            <person name="Platzer M."/>
        </authorList>
    </citation>
    <scope>NUCLEOTIDE SEQUENCE</scope>
    <source>
        <tissue evidence="1">Brain</tissue>
    </source>
</reference>
<dbReference type="EMBL" id="HAEF01006215">
    <property type="protein sequence ID" value="SBR43597.1"/>
    <property type="molecule type" value="Transcribed_RNA"/>
</dbReference>